<dbReference type="HAMAP" id="MF_00373">
    <property type="entry name" value="Ribosomal_bL28"/>
    <property type="match status" value="1"/>
</dbReference>
<dbReference type="RefSeq" id="WP_146959336.1">
    <property type="nucleotide sequence ID" value="NZ_CP042467.1"/>
</dbReference>
<dbReference type="InterPro" id="IPR001383">
    <property type="entry name" value="Ribosomal_bL28_bact-type"/>
</dbReference>
<comment type="similarity">
    <text evidence="1 5">Belongs to the bacterial ribosomal protein bL28 family.</text>
</comment>
<dbReference type="OrthoDB" id="9805609at2"/>
<sequence>MARRCKLSKKGRLVGMQVSHSHVRTKKVQLPNLQMKRIFIPEENRWVRVRLTARALRTVSKKGLLQYVKDEGLRLQDVIC</sequence>
<dbReference type="GO" id="GO:0003735">
    <property type="term" value="F:structural constituent of ribosome"/>
    <property type="evidence" value="ECO:0007669"/>
    <property type="project" value="InterPro"/>
</dbReference>
<keyword evidence="2 5" id="KW-0689">Ribosomal protein</keyword>
<evidence type="ECO:0000256" key="3">
    <source>
        <dbReference type="ARBA" id="ARBA00023274"/>
    </source>
</evidence>
<evidence type="ECO:0000256" key="1">
    <source>
        <dbReference type="ARBA" id="ARBA00008760"/>
    </source>
</evidence>
<evidence type="ECO:0000256" key="4">
    <source>
        <dbReference type="ARBA" id="ARBA00035174"/>
    </source>
</evidence>
<reference evidence="6 7" key="1">
    <citation type="submission" date="2019-08" db="EMBL/GenBank/DDBJ databases">
        <authorList>
            <person name="Liang Q."/>
        </authorList>
    </citation>
    <scope>NUCLEOTIDE SEQUENCE [LARGE SCALE GENOMIC DNA]</scope>
    <source>
        <strain evidence="6 7">V1718</strain>
    </source>
</reference>
<dbReference type="AlphaFoldDB" id="A0A5B8XPV5"/>
<accession>A0A5B8XPV5</accession>
<evidence type="ECO:0000313" key="6">
    <source>
        <dbReference type="EMBL" id="QED27630.1"/>
    </source>
</evidence>
<dbReference type="GO" id="GO:0006412">
    <property type="term" value="P:translation"/>
    <property type="evidence" value="ECO:0007669"/>
    <property type="project" value="UniProtKB-UniRule"/>
</dbReference>
<dbReference type="PANTHER" id="PTHR13528">
    <property type="entry name" value="39S RIBOSOMAL PROTEIN L28, MITOCHONDRIAL"/>
    <property type="match status" value="1"/>
</dbReference>
<dbReference type="Gene3D" id="2.30.170.40">
    <property type="entry name" value="Ribosomal protein L28/L24"/>
    <property type="match status" value="1"/>
</dbReference>
<dbReference type="PANTHER" id="PTHR13528:SF2">
    <property type="entry name" value="LARGE RIBOSOMAL SUBUNIT PROTEIN BL28M"/>
    <property type="match status" value="1"/>
</dbReference>
<keyword evidence="3 5" id="KW-0687">Ribonucleoprotein</keyword>
<evidence type="ECO:0000256" key="2">
    <source>
        <dbReference type="ARBA" id="ARBA00022980"/>
    </source>
</evidence>
<dbReference type="InterPro" id="IPR034704">
    <property type="entry name" value="Ribosomal_bL28/bL31-like_sf"/>
</dbReference>
<gene>
    <name evidence="5 6" type="primary">rpmB</name>
    <name evidence="6" type="ORF">FRD01_10335</name>
</gene>
<proteinExistence type="inferred from homology"/>
<keyword evidence="7" id="KW-1185">Reference proteome</keyword>
<evidence type="ECO:0000256" key="5">
    <source>
        <dbReference type="HAMAP-Rule" id="MF_00373"/>
    </source>
</evidence>
<dbReference type="Pfam" id="PF00830">
    <property type="entry name" value="Ribosomal_L28"/>
    <property type="match status" value="1"/>
</dbReference>
<dbReference type="NCBIfam" id="TIGR00009">
    <property type="entry name" value="L28"/>
    <property type="match status" value="1"/>
</dbReference>
<protein>
    <recommendedName>
        <fullName evidence="4 5">Large ribosomal subunit protein bL28</fullName>
    </recommendedName>
</protein>
<dbReference type="GO" id="GO:1990904">
    <property type="term" value="C:ribonucleoprotein complex"/>
    <property type="evidence" value="ECO:0007669"/>
    <property type="project" value="UniProtKB-KW"/>
</dbReference>
<dbReference type="EMBL" id="CP042467">
    <property type="protein sequence ID" value="QED27630.1"/>
    <property type="molecule type" value="Genomic_DNA"/>
</dbReference>
<dbReference type="KEGG" id="bbae:FRD01_10335"/>
<dbReference type="InterPro" id="IPR037147">
    <property type="entry name" value="Ribosomal_bL28_sf"/>
</dbReference>
<dbReference type="SUPFAM" id="SSF143800">
    <property type="entry name" value="L28p-like"/>
    <property type="match status" value="1"/>
</dbReference>
<organism evidence="6 7">
    <name type="scientific">Microvenator marinus</name>
    <dbReference type="NCBI Taxonomy" id="2600177"/>
    <lineage>
        <taxon>Bacteria</taxon>
        <taxon>Deltaproteobacteria</taxon>
        <taxon>Bradymonadales</taxon>
        <taxon>Microvenatoraceae</taxon>
        <taxon>Microvenator</taxon>
    </lineage>
</organism>
<evidence type="ECO:0000313" key="7">
    <source>
        <dbReference type="Proteomes" id="UP000321595"/>
    </source>
</evidence>
<dbReference type="Proteomes" id="UP000321595">
    <property type="component" value="Chromosome"/>
</dbReference>
<dbReference type="GO" id="GO:0005840">
    <property type="term" value="C:ribosome"/>
    <property type="evidence" value="ECO:0007669"/>
    <property type="project" value="UniProtKB-KW"/>
</dbReference>
<name>A0A5B8XPV5_9DELT</name>
<dbReference type="InterPro" id="IPR026569">
    <property type="entry name" value="Ribosomal_bL28"/>
</dbReference>